<organism evidence="1 2">
    <name type="scientific">Aristaeella lactis</name>
    <dbReference type="NCBI Taxonomy" id="3046383"/>
    <lineage>
        <taxon>Bacteria</taxon>
        <taxon>Bacillati</taxon>
        <taxon>Bacillota</taxon>
        <taxon>Clostridia</taxon>
        <taxon>Eubacteriales</taxon>
        <taxon>Aristaeellaceae</taxon>
        <taxon>Aristaeella</taxon>
    </lineage>
</organism>
<dbReference type="Proteomes" id="UP000192328">
    <property type="component" value="Unassembled WGS sequence"/>
</dbReference>
<reference evidence="1" key="1">
    <citation type="submission" date="2017-04" db="EMBL/GenBank/DDBJ databases">
        <authorList>
            <person name="Varghese N."/>
            <person name="Submissions S."/>
        </authorList>
    </citation>
    <scope>NUCLEOTIDE SEQUENCE</scope>
    <source>
        <strain evidence="1">WTE2008</strain>
    </source>
</reference>
<evidence type="ECO:0000313" key="1">
    <source>
        <dbReference type="EMBL" id="SMC41221.1"/>
    </source>
</evidence>
<name>A0AC61PIW0_9FIRM</name>
<comment type="caution">
    <text evidence="1">The sequence shown here is derived from an EMBL/GenBank/DDBJ whole genome shotgun (WGS) entry which is preliminary data.</text>
</comment>
<gene>
    <name evidence="1" type="ORF">SAMN06297397_0740</name>
</gene>
<dbReference type="EMBL" id="FWXZ01000001">
    <property type="protein sequence ID" value="SMC41221.1"/>
    <property type="molecule type" value="Genomic_DNA"/>
</dbReference>
<sequence length="345" mass="36490">METALLKPSPETYSLASDILRGGGLVAFPTETVYGLGANALDSDAVLSVFAAKGRPADNPLIVHIHDQSQLEPLCVLPEGAQALMDAFWPGPLTILCEKKPAVPDVVTAGLPTVAVRMPSHPVARDLLIACGLPIAAPSANSSGRPSPTTAAHVLEDMNTKIPLIIDGGMCDVGVESTVLDLCHGEPVVLRPGGITPGMISHVLGCEVKVAGSVLRPLRENETALSPGMRYKHYAPHAVVTLVEGPESRVVPLLRKLYSQQEAEGVKSCVLCFTEHVSELAECHPHDIGSSADPSEIAHRLFDILRKLDEEGMEAVFSEVIPPEGVGLAVMNRLGRAAAFRTLQA</sequence>
<protein>
    <submittedName>
        <fullName evidence="1">Translation factor SUA5</fullName>
    </submittedName>
</protein>
<proteinExistence type="predicted"/>
<accession>A0AC61PIW0</accession>
<keyword evidence="2" id="KW-1185">Reference proteome</keyword>
<evidence type="ECO:0000313" key="2">
    <source>
        <dbReference type="Proteomes" id="UP000192328"/>
    </source>
</evidence>